<evidence type="ECO:0000313" key="2">
    <source>
        <dbReference type="EMBL" id="MBM3114536.1"/>
    </source>
</evidence>
<dbReference type="Pfam" id="PF08238">
    <property type="entry name" value="Sel1"/>
    <property type="match status" value="2"/>
</dbReference>
<dbReference type="RefSeq" id="WP_203536220.1">
    <property type="nucleotide sequence ID" value="NZ_JAESND010000001.1"/>
</dbReference>
<dbReference type="EMBL" id="JAESND010000001">
    <property type="protein sequence ID" value="MBM3114536.1"/>
    <property type="molecule type" value="Genomic_DNA"/>
</dbReference>
<organism evidence="2 3">
    <name type="scientific">Jeongeupia naejangsanensis</name>
    <dbReference type="NCBI Taxonomy" id="613195"/>
    <lineage>
        <taxon>Bacteria</taxon>
        <taxon>Pseudomonadati</taxon>
        <taxon>Pseudomonadota</taxon>
        <taxon>Betaproteobacteria</taxon>
        <taxon>Neisseriales</taxon>
        <taxon>Chitinibacteraceae</taxon>
        <taxon>Jeongeupia</taxon>
    </lineage>
</organism>
<dbReference type="SMART" id="SM00671">
    <property type="entry name" value="SEL1"/>
    <property type="match status" value="2"/>
</dbReference>
<evidence type="ECO:0000259" key="1">
    <source>
        <dbReference type="Pfam" id="PF19933"/>
    </source>
</evidence>
<dbReference type="PANTHER" id="PTHR11102:SF160">
    <property type="entry name" value="ERAD-ASSOCIATED E3 UBIQUITIN-PROTEIN LIGASE COMPONENT HRD3"/>
    <property type="match status" value="1"/>
</dbReference>
<name>A0ABS2BG05_9NEIS</name>
<dbReference type="InterPro" id="IPR050767">
    <property type="entry name" value="Sel1_AlgK"/>
</dbReference>
<dbReference type="SUPFAM" id="SSF81901">
    <property type="entry name" value="HCP-like"/>
    <property type="match status" value="1"/>
</dbReference>
<evidence type="ECO:0000313" key="3">
    <source>
        <dbReference type="Proteomes" id="UP000809431"/>
    </source>
</evidence>
<dbReference type="InterPro" id="IPR045653">
    <property type="entry name" value="DUF6396"/>
</dbReference>
<sequence length="346" mass="38330">MKPWLLITLCFALTACDGKPKERAVSDLANIQAKLAFTCAYEKDHLPPIAPEVEQVYRYARYVQKSNVLKQDAGVYPELARLYRIAAANGHYKANFEVRQMISKGQADSLDPVKETLDLTEDLIRQGVPGGYYDMGRYIEHGYGVKKSPELALRYFRKSADMGSPEGQFLVGEKLDPIGMAPDVAEQMLKCAAEQGHGEAAVSLAIGYQLHKKYSEAVEAFQLAAKGGAVSGASYLEHAFMGPQADDKLYYLDQKEDLERSRRYKIIGDTLSSWSYRYPTVPEIDEIVPLPPAKLPPWDGKIQWLKDHEANIAPEKPSEALLTKLAKAKGLDPATGETLTKKSSAS</sequence>
<keyword evidence="3" id="KW-1185">Reference proteome</keyword>
<dbReference type="Pfam" id="PF19933">
    <property type="entry name" value="DUF6396"/>
    <property type="match status" value="1"/>
</dbReference>
<dbReference type="Proteomes" id="UP000809431">
    <property type="component" value="Unassembled WGS sequence"/>
</dbReference>
<gene>
    <name evidence="2" type="ORF">JMJ54_01730</name>
</gene>
<reference evidence="2 3" key="1">
    <citation type="submission" date="2021-01" db="EMBL/GenBank/DDBJ databases">
        <title>Draft Genome Sequence and Polyhydroxyalkanoate Biosynthetic Potential of Jeongeupia naejangsanensis Type Strain DSM 24253.</title>
        <authorList>
            <person name="Turrini P."/>
            <person name="Artuso I."/>
            <person name="Lugli G.A."/>
            <person name="Frangipani E."/>
            <person name="Ventura M."/>
            <person name="Visca P."/>
        </authorList>
    </citation>
    <scope>NUCLEOTIDE SEQUENCE [LARGE SCALE GENOMIC DNA]</scope>
    <source>
        <strain evidence="2 3">DSM 24253</strain>
    </source>
</reference>
<comment type="caution">
    <text evidence="2">The sequence shown here is derived from an EMBL/GenBank/DDBJ whole genome shotgun (WGS) entry which is preliminary data.</text>
</comment>
<protein>
    <submittedName>
        <fullName evidence="2">Sel1 repeat family protein</fullName>
    </submittedName>
</protein>
<feature type="domain" description="DUF6396" evidence="1">
    <location>
        <begin position="233"/>
        <end position="337"/>
    </location>
</feature>
<dbReference type="PANTHER" id="PTHR11102">
    <property type="entry name" value="SEL-1-LIKE PROTEIN"/>
    <property type="match status" value="1"/>
</dbReference>
<accession>A0ABS2BG05</accession>
<proteinExistence type="predicted"/>
<dbReference type="PROSITE" id="PS51257">
    <property type="entry name" value="PROKAR_LIPOPROTEIN"/>
    <property type="match status" value="1"/>
</dbReference>
<dbReference type="InterPro" id="IPR006597">
    <property type="entry name" value="Sel1-like"/>
</dbReference>
<dbReference type="Gene3D" id="1.25.40.10">
    <property type="entry name" value="Tetratricopeptide repeat domain"/>
    <property type="match status" value="1"/>
</dbReference>
<dbReference type="InterPro" id="IPR011990">
    <property type="entry name" value="TPR-like_helical_dom_sf"/>
</dbReference>